<dbReference type="GO" id="GO:0044233">
    <property type="term" value="C:mitochondria-associated endoplasmic reticulum membrane contact site"/>
    <property type="evidence" value="ECO:0007669"/>
    <property type="project" value="TreeGrafter"/>
</dbReference>
<dbReference type="Gene3D" id="3.10.20.620">
    <property type="match status" value="1"/>
</dbReference>
<dbReference type="GO" id="GO:0019776">
    <property type="term" value="F:Atg8-family ligase activity"/>
    <property type="evidence" value="ECO:0007669"/>
    <property type="project" value="TreeGrafter"/>
</dbReference>
<evidence type="ECO:0000313" key="10">
    <source>
        <dbReference type="Proteomes" id="UP000761534"/>
    </source>
</evidence>
<dbReference type="Proteomes" id="UP000761534">
    <property type="component" value="Unassembled WGS sequence"/>
</dbReference>
<dbReference type="OrthoDB" id="272162at2759"/>
<dbReference type="GO" id="GO:0034274">
    <property type="term" value="C:Atg12-Atg5-Atg16 complex"/>
    <property type="evidence" value="ECO:0007669"/>
    <property type="project" value="TreeGrafter"/>
</dbReference>
<gene>
    <name evidence="9" type="ORF">TRICI_005208</name>
</gene>
<evidence type="ECO:0000256" key="4">
    <source>
        <dbReference type="ARBA" id="ARBA00022843"/>
    </source>
</evidence>
<comment type="similarity">
    <text evidence="2 6">Belongs to the ATG5 family.</text>
</comment>
<organism evidence="9 10">
    <name type="scientific">Trichomonascus ciferrii</name>
    <dbReference type="NCBI Taxonomy" id="44093"/>
    <lineage>
        <taxon>Eukaryota</taxon>
        <taxon>Fungi</taxon>
        <taxon>Dikarya</taxon>
        <taxon>Ascomycota</taxon>
        <taxon>Saccharomycotina</taxon>
        <taxon>Dipodascomycetes</taxon>
        <taxon>Dipodascales</taxon>
        <taxon>Trichomonascaceae</taxon>
        <taxon>Trichomonascus</taxon>
        <taxon>Trichomonascus ciferrii complex</taxon>
    </lineage>
</organism>
<dbReference type="GO" id="GO:0005776">
    <property type="term" value="C:autophagosome"/>
    <property type="evidence" value="ECO:0007669"/>
    <property type="project" value="TreeGrafter"/>
</dbReference>
<evidence type="ECO:0000256" key="2">
    <source>
        <dbReference type="ARBA" id="ARBA00006910"/>
    </source>
</evidence>
<sequence>MMFIRNWPIGLSYDLLTGLDPQNATSEQLPWTLILHNKEYPKEYLLKLTSMEMVWDHWLQQVKEACYMRDGNAKAIMNLSKEDTTTLLKSAENHRFEDFWGITDRLLAPSNLNIKYVPIKVYLPMSNRPLQTLVKPTTDSGDPNTVGGALNEYLPDLFPSKRRNIIARPILHGCVVPMTAPLGELLFEAMYIDGFLHITIVLMS</sequence>
<dbReference type="GO" id="GO:0034727">
    <property type="term" value="P:piecemeal microautophagy of the nucleus"/>
    <property type="evidence" value="ECO:0007669"/>
    <property type="project" value="TreeGrafter"/>
</dbReference>
<dbReference type="PANTHER" id="PTHR13040">
    <property type="entry name" value="AUTOPHAGY PROTEIN 5"/>
    <property type="match status" value="1"/>
</dbReference>
<dbReference type="AlphaFoldDB" id="A0A642V1J7"/>
<comment type="subcellular location">
    <subcellularLocation>
        <location evidence="1 6">Preautophagosomal structure membrane</location>
        <topology evidence="1 6">Peripheral membrane protein</topology>
    </subcellularLocation>
</comment>
<dbReference type="Gene3D" id="1.10.246.190">
    <property type="entry name" value="Autophagy protein Apg5, helix rich domain"/>
    <property type="match status" value="1"/>
</dbReference>
<comment type="function">
    <text evidence="6">Involved in cytoplasm to vacuole transport (Cvt) and autophagic vesicle formation.</text>
</comment>
<feature type="domain" description="Autophagy protein ATG5 alpha-helical bundle region" evidence="8">
    <location>
        <begin position="52"/>
        <end position="107"/>
    </location>
</feature>
<keyword evidence="5 6" id="KW-0072">Autophagy</keyword>
<evidence type="ECO:0000259" key="8">
    <source>
        <dbReference type="Pfam" id="PF20637"/>
    </source>
</evidence>
<accession>A0A642V1J7</accession>
<evidence type="ECO:0000313" key="9">
    <source>
        <dbReference type="EMBL" id="KAA8905957.1"/>
    </source>
</evidence>
<dbReference type="Gene3D" id="3.10.20.90">
    <property type="entry name" value="Phosphatidylinositol 3-kinase Catalytic Subunit, Chain A, domain 1"/>
    <property type="match status" value="1"/>
</dbReference>
<evidence type="ECO:0000256" key="5">
    <source>
        <dbReference type="ARBA" id="ARBA00023006"/>
    </source>
</evidence>
<dbReference type="Pfam" id="PF04106">
    <property type="entry name" value="ATG5_UblB"/>
    <property type="match status" value="1"/>
</dbReference>
<dbReference type="Pfam" id="PF20637">
    <property type="entry name" value="ATG5_HBR"/>
    <property type="match status" value="1"/>
</dbReference>
<dbReference type="InterPro" id="IPR048940">
    <property type="entry name" value="ATG5_HBR"/>
</dbReference>
<keyword evidence="6" id="KW-0472">Membrane</keyword>
<dbReference type="GO" id="GO:0000422">
    <property type="term" value="P:autophagy of mitochondrion"/>
    <property type="evidence" value="ECO:0007669"/>
    <property type="project" value="TreeGrafter"/>
</dbReference>
<dbReference type="EMBL" id="SWFS01000405">
    <property type="protein sequence ID" value="KAA8905957.1"/>
    <property type="molecule type" value="Genomic_DNA"/>
</dbReference>
<evidence type="ECO:0000256" key="1">
    <source>
        <dbReference type="ARBA" id="ARBA00004623"/>
    </source>
</evidence>
<evidence type="ECO:0000256" key="6">
    <source>
        <dbReference type="RuleBase" id="RU361202"/>
    </source>
</evidence>
<keyword evidence="6" id="KW-0813">Transport</keyword>
<dbReference type="InterPro" id="IPR048318">
    <property type="entry name" value="ATG5_UblB"/>
</dbReference>
<keyword evidence="3 6" id="KW-1017">Isopeptide bond</keyword>
<keyword evidence="4 6" id="KW-0832">Ubl conjugation</keyword>
<dbReference type="InterPro" id="IPR042526">
    <property type="entry name" value="Atg5_HR"/>
</dbReference>
<dbReference type="GO" id="GO:0034045">
    <property type="term" value="C:phagophore assembly site membrane"/>
    <property type="evidence" value="ECO:0007669"/>
    <property type="project" value="UniProtKB-SubCell"/>
</dbReference>
<reference evidence="9" key="1">
    <citation type="journal article" date="2019" name="G3 (Bethesda)">
        <title>Genome Assemblies of Two Rare Opportunistic Yeast Pathogens: Diutina rugosa (syn. Candida rugosa) and Trichomonascus ciferrii (syn. Candida ciferrii).</title>
        <authorList>
            <person name="Mixao V."/>
            <person name="Saus E."/>
            <person name="Hansen A.P."/>
            <person name="Lass-Florl C."/>
            <person name="Gabaldon T."/>
        </authorList>
    </citation>
    <scope>NUCLEOTIDE SEQUENCE</scope>
    <source>
        <strain evidence="9">CBS 4856</strain>
    </source>
</reference>
<evidence type="ECO:0000256" key="3">
    <source>
        <dbReference type="ARBA" id="ARBA00022499"/>
    </source>
</evidence>
<dbReference type="InterPro" id="IPR007239">
    <property type="entry name" value="Atg5"/>
</dbReference>
<feature type="domain" description="Autophagy protein ATG5 UblB" evidence="7">
    <location>
        <begin position="116"/>
        <end position="200"/>
    </location>
</feature>
<dbReference type="PANTHER" id="PTHR13040:SF2">
    <property type="entry name" value="AUTOPHAGY PROTEIN 5"/>
    <property type="match status" value="1"/>
</dbReference>
<protein>
    <recommendedName>
        <fullName evidence="6">Autophagy protein 5</fullName>
    </recommendedName>
</protein>
<evidence type="ECO:0000259" key="7">
    <source>
        <dbReference type="Pfam" id="PF04106"/>
    </source>
</evidence>
<comment type="caution">
    <text evidence="9">The sequence shown here is derived from an EMBL/GenBank/DDBJ whole genome shotgun (WGS) entry which is preliminary data.</text>
</comment>
<dbReference type="InterPro" id="IPR042527">
    <property type="entry name" value="Atg5_UblA_dom_sf"/>
</dbReference>
<dbReference type="VEuPathDB" id="FungiDB:TRICI_005208"/>
<proteinExistence type="inferred from homology"/>
<name>A0A642V1J7_9ASCO</name>
<dbReference type="GO" id="GO:0061908">
    <property type="term" value="C:phagophore"/>
    <property type="evidence" value="ECO:0007669"/>
    <property type="project" value="TreeGrafter"/>
</dbReference>
<comment type="subunit">
    <text evidence="6">Conjugated with ATG12.</text>
</comment>
<keyword evidence="10" id="KW-1185">Reference proteome</keyword>
<dbReference type="GO" id="GO:0006995">
    <property type="term" value="P:cellular response to nitrogen starvation"/>
    <property type="evidence" value="ECO:0007669"/>
    <property type="project" value="TreeGrafter"/>
</dbReference>